<comment type="subunit">
    <text evidence="2">Homodimer.</text>
</comment>
<keyword evidence="2" id="KW-0963">Cytoplasm</keyword>
<gene>
    <name evidence="2 3" type="primary">bioD</name>
    <name evidence="3" type="ORF">ACFPPA_16680</name>
</gene>
<feature type="binding site" evidence="2">
    <location>
        <position position="42"/>
    </location>
    <ligand>
        <name>substrate</name>
    </ligand>
</feature>
<keyword evidence="1 2" id="KW-0093">Biotin biosynthesis</keyword>
<comment type="subcellular location">
    <subcellularLocation>
        <location evidence="2">Cytoplasm</location>
    </subcellularLocation>
</comment>
<dbReference type="GO" id="GO:0004141">
    <property type="term" value="F:dethiobiotin synthase activity"/>
    <property type="evidence" value="ECO:0007669"/>
    <property type="project" value="UniProtKB-EC"/>
</dbReference>
<dbReference type="InterPro" id="IPR004472">
    <property type="entry name" value="DTB_synth_BioD"/>
</dbReference>
<dbReference type="Proteomes" id="UP001596114">
    <property type="component" value="Unassembled WGS sequence"/>
</dbReference>
<comment type="cofactor">
    <cofactor evidence="2">
        <name>Mg(2+)</name>
        <dbReference type="ChEBI" id="CHEBI:18420"/>
    </cofactor>
</comment>
<dbReference type="EC" id="6.3.3.3" evidence="2"/>
<comment type="catalytic activity">
    <reaction evidence="2">
        <text>(7R,8S)-7,8-diammoniononanoate + CO2 + ATP = (4R,5S)-dethiobiotin + ADP + phosphate + 3 H(+)</text>
        <dbReference type="Rhea" id="RHEA:15805"/>
        <dbReference type="ChEBI" id="CHEBI:15378"/>
        <dbReference type="ChEBI" id="CHEBI:16526"/>
        <dbReference type="ChEBI" id="CHEBI:30616"/>
        <dbReference type="ChEBI" id="CHEBI:43474"/>
        <dbReference type="ChEBI" id="CHEBI:149469"/>
        <dbReference type="ChEBI" id="CHEBI:149473"/>
        <dbReference type="ChEBI" id="CHEBI:456216"/>
        <dbReference type="EC" id="6.3.3.3"/>
    </reaction>
</comment>
<evidence type="ECO:0000256" key="2">
    <source>
        <dbReference type="HAMAP-Rule" id="MF_00336"/>
    </source>
</evidence>
<dbReference type="CDD" id="cd03109">
    <property type="entry name" value="DTBS"/>
    <property type="match status" value="1"/>
</dbReference>
<protein>
    <recommendedName>
        <fullName evidence="2">ATP-dependent dethiobiotin synthetase BioD</fullName>
        <ecNumber evidence="2">6.3.3.3</ecNumber>
    </recommendedName>
    <alternativeName>
        <fullName evidence="2">DTB synthetase</fullName>
        <shortName evidence="2">DTBS</shortName>
    </alternativeName>
    <alternativeName>
        <fullName evidence="2">Dethiobiotin synthase</fullName>
    </alternativeName>
</protein>
<reference evidence="4" key="1">
    <citation type="journal article" date="2019" name="Int. J. Syst. Evol. Microbiol.">
        <title>The Global Catalogue of Microorganisms (GCM) 10K type strain sequencing project: providing services to taxonomists for standard genome sequencing and annotation.</title>
        <authorList>
            <consortium name="The Broad Institute Genomics Platform"/>
            <consortium name="The Broad Institute Genome Sequencing Center for Infectious Disease"/>
            <person name="Wu L."/>
            <person name="Ma J."/>
        </authorList>
    </citation>
    <scope>NUCLEOTIDE SEQUENCE [LARGE SCALE GENOMIC DNA]</scope>
    <source>
        <strain evidence="4">CGMCC 1.16619</strain>
    </source>
</reference>
<feature type="binding site" evidence="2">
    <location>
        <position position="116"/>
    </location>
    <ligand>
        <name>Mg(2+)</name>
        <dbReference type="ChEBI" id="CHEBI:18420"/>
    </ligand>
</feature>
<dbReference type="HAMAP" id="MF_00336">
    <property type="entry name" value="BioD"/>
    <property type="match status" value="1"/>
</dbReference>
<comment type="caution">
    <text evidence="3">The sequence shown here is derived from an EMBL/GenBank/DDBJ whole genome shotgun (WGS) entry which is preliminary data.</text>
</comment>
<dbReference type="Gene3D" id="3.40.50.300">
    <property type="entry name" value="P-loop containing nucleotide triphosphate hydrolases"/>
    <property type="match status" value="1"/>
</dbReference>
<dbReference type="EMBL" id="JBHSNF010000004">
    <property type="protein sequence ID" value="MFC5527379.1"/>
    <property type="molecule type" value="Genomic_DNA"/>
</dbReference>
<sequence length="225" mass="23019">MTAAVFIAGTDTGIGKTHAACALLHALRAAGGHVCGMKPVASGCVDTPAGLRNDDALALQAAGSAPQPYEWINPVALRAPLSPHLAAAREGVTITLQPLRTAFDRLRAAHDTVVVEGVGGWLVPLAPGLFAADIAKQWQLPVILVVGLRLGCLNHALLSARAIVADGCRLVGWIGNTIDPAMAAVEENLATLAELLPAPCLGVLPHGMAPSQAAPRLSSALAELD</sequence>
<dbReference type="NCBIfam" id="TIGR00347">
    <property type="entry name" value="bioD"/>
    <property type="match status" value="1"/>
</dbReference>
<comment type="function">
    <text evidence="2">Catalyzes a mechanistically unusual reaction, the ATP-dependent insertion of CO2 between the N7 and N8 nitrogen atoms of 7,8-diaminopelargonic acid (DAPA, also called 7,8-diammoniononanoate) to form a ureido ring.</text>
</comment>
<keyword evidence="2" id="KW-0547">Nucleotide-binding</keyword>
<feature type="binding site" evidence="2">
    <location>
        <begin position="205"/>
        <end position="207"/>
    </location>
    <ligand>
        <name>ATP</name>
        <dbReference type="ChEBI" id="CHEBI:30616"/>
    </ligand>
</feature>
<evidence type="ECO:0000313" key="4">
    <source>
        <dbReference type="Proteomes" id="UP001596114"/>
    </source>
</evidence>
<evidence type="ECO:0000256" key="1">
    <source>
        <dbReference type="ARBA" id="ARBA00022756"/>
    </source>
</evidence>
<comment type="pathway">
    <text evidence="2">Cofactor biosynthesis; biotin biosynthesis; biotin from 7,8-diaminononanoate: step 1/2.</text>
</comment>
<dbReference type="PANTHER" id="PTHR43210">
    <property type="entry name" value="DETHIOBIOTIN SYNTHETASE"/>
    <property type="match status" value="1"/>
</dbReference>
<feature type="binding site" evidence="2">
    <location>
        <begin position="116"/>
        <end position="119"/>
    </location>
    <ligand>
        <name>ATP</name>
        <dbReference type="ChEBI" id="CHEBI:30616"/>
    </ligand>
</feature>
<feature type="binding site" evidence="2">
    <location>
        <position position="55"/>
    </location>
    <ligand>
        <name>Mg(2+)</name>
        <dbReference type="ChEBI" id="CHEBI:18420"/>
    </ligand>
</feature>
<proteinExistence type="inferred from homology"/>
<dbReference type="SUPFAM" id="SSF52540">
    <property type="entry name" value="P-loop containing nucleoside triphosphate hydrolases"/>
    <property type="match status" value="1"/>
</dbReference>
<feature type="binding site" evidence="2">
    <location>
        <position position="55"/>
    </location>
    <ligand>
        <name>ATP</name>
        <dbReference type="ChEBI" id="CHEBI:30616"/>
    </ligand>
</feature>
<feature type="binding site" evidence="2">
    <location>
        <begin position="13"/>
        <end position="18"/>
    </location>
    <ligand>
        <name>ATP</name>
        <dbReference type="ChEBI" id="CHEBI:30616"/>
    </ligand>
</feature>
<keyword evidence="4" id="KW-1185">Reference proteome</keyword>
<dbReference type="PANTHER" id="PTHR43210:SF5">
    <property type="entry name" value="DETHIOBIOTIN SYNTHETASE"/>
    <property type="match status" value="1"/>
</dbReference>
<evidence type="ECO:0000313" key="3">
    <source>
        <dbReference type="EMBL" id="MFC5527379.1"/>
    </source>
</evidence>
<keyword evidence="2 3" id="KW-0436">Ligase</keyword>
<feature type="binding site" evidence="2">
    <location>
        <position position="17"/>
    </location>
    <ligand>
        <name>Mg(2+)</name>
        <dbReference type="ChEBI" id="CHEBI:18420"/>
    </ligand>
</feature>
<dbReference type="Pfam" id="PF13500">
    <property type="entry name" value="AAA_26"/>
    <property type="match status" value="1"/>
</dbReference>
<accession>A0ABW0QWZ3</accession>
<dbReference type="InterPro" id="IPR027417">
    <property type="entry name" value="P-loop_NTPase"/>
</dbReference>
<dbReference type="PIRSF" id="PIRSF006755">
    <property type="entry name" value="DTB_synth"/>
    <property type="match status" value="1"/>
</dbReference>
<comment type="caution">
    <text evidence="2">Lacks conserved residue(s) required for the propagation of feature annotation.</text>
</comment>
<dbReference type="RefSeq" id="WP_377321964.1">
    <property type="nucleotide sequence ID" value="NZ_JBHSNF010000004.1"/>
</dbReference>
<organism evidence="3 4">
    <name type="scientific">Rhodanobacter ginsengisoli</name>
    <dbReference type="NCBI Taxonomy" id="418646"/>
    <lineage>
        <taxon>Bacteria</taxon>
        <taxon>Pseudomonadati</taxon>
        <taxon>Pseudomonadota</taxon>
        <taxon>Gammaproteobacteria</taxon>
        <taxon>Lysobacterales</taxon>
        <taxon>Rhodanobacteraceae</taxon>
        <taxon>Rhodanobacter</taxon>
    </lineage>
</organism>
<comment type="similarity">
    <text evidence="2">Belongs to the dethiobiotin synthetase family.</text>
</comment>
<keyword evidence="2" id="KW-0067">ATP-binding</keyword>
<feature type="active site" evidence="2">
    <location>
        <position position="38"/>
    </location>
</feature>
<keyword evidence="2" id="KW-0479">Metal-binding</keyword>
<name>A0ABW0QWZ3_9GAMM</name>
<feature type="binding site" evidence="2">
    <location>
        <begin position="176"/>
        <end position="177"/>
    </location>
    <ligand>
        <name>ATP</name>
        <dbReference type="ChEBI" id="CHEBI:30616"/>
    </ligand>
</feature>
<keyword evidence="2" id="KW-0460">Magnesium</keyword>